<organism evidence="1 2">
    <name type="scientific">Nocardia cerradoensis</name>
    <dbReference type="NCBI Taxonomy" id="85688"/>
    <lineage>
        <taxon>Bacteria</taxon>
        <taxon>Bacillati</taxon>
        <taxon>Actinomycetota</taxon>
        <taxon>Actinomycetes</taxon>
        <taxon>Mycobacteriales</taxon>
        <taxon>Nocardiaceae</taxon>
        <taxon>Nocardia</taxon>
    </lineage>
</organism>
<sequence length="73" mass="7093">MPGDGDVLAPGGMGFAAFGVLVASPDACAVAADVPATVVVVAGVVVSDPQPDNAAVAASATIEIDRGRTARRM</sequence>
<dbReference type="Proteomes" id="UP000215506">
    <property type="component" value="Unassembled WGS sequence"/>
</dbReference>
<gene>
    <name evidence="1" type="ORF">B7C42_08299</name>
</gene>
<proteinExistence type="predicted"/>
<reference evidence="1 2" key="1">
    <citation type="submission" date="2017-07" db="EMBL/GenBank/DDBJ databases">
        <title>First draft Genome Sequence of Nocardia cerradoensis isolated from human infection.</title>
        <authorList>
            <person name="Carrasco G."/>
        </authorList>
    </citation>
    <scope>NUCLEOTIDE SEQUENCE [LARGE SCALE GENOMIC DNA]</scope>
    <source>
        <strain evidence="1 2">CNM20130759</strain>
    </source>
</reference>
<comment type="caution">
    <text evidence="1">The sequence shown here is derived from an EMBL/GenBank/DDBJ whole genome shotgun (WGS) entry which is preliminary data.</text>
</comment>
<keyword evidence="2" id="KW-1185">Reference proteome</keyword>
<dbReference type="AlphaFoldDB" id="A0A231GSN5"/>
<dbReference type="EMBL" id="NGAF01000118">
    <property type="protein sequence ID" value="OXR39633.1"/>
    <property type="molecule type" value="Genomic_DNA"/>
</dbReference>
<name>A0A231GSN5_9NOCA</name>
<evidence type="ECO:0000313" key="1">
    <source>
        <dbReference type="EMBL" id="OXR39633.1"/>
    </source>
</evidence>
<accession>A0A231GSN5</accession>
<evidence type="ECO:0000313" key="2">
    <source>
        <dbReference type="Proteomes" id="UP000215506"/>
    </source>
</evidence>
<protein>
    <submittedName>
        <fullName evidence="1">Uncharacterized protein</fullName>
    </submittedName>
</protein>